<accession>A0ABD5PW10</accession>
<proteinExistence type="predicted"/>
<organism evidence="3 4">
    <name type="scientific">Halosolutus amylolyticus</name>
    <dbReference type="NCBI Taxonomy" id="2932267"/>
    <lineage>
        <taxon>Archaea</taxon>
        <taxon>Methanobacteriati</taxon>
        <taxon>Methanobacteriota</taxon>
        <taxon>Stenosarchaea group</taxon>
        <taxon>Halobacteria</taxon>
        <taxon>Halobacteriales</taxon>
        <taxon>Natrialbaceae</taxon>
        <taxon>Halosolutus</taxon>
    </lineage>
</organism>
<dbReference type="Proteomes" id="UP001595898">
    <property type="component" value="Unassembled WGS sequence"/>
</dbReference>
<sequence length="431" mass="46130">MTARSTETDPTTAAFDALSSSRRRYLLALLCDRDDAMPVSLSTLATDVATLEHDHPIVTDEQARRAHVRLVHVDVPKLVDLGVVTRDAGRADDGSNATEDAIALADHPMLEMPWVRTLLETPSGAVCDEARLDRTLEALRSPRRRTVLTVIAGQRGPVSIADLATLVVATESDGKRLVDVTEPESTTLEQTLVHEHVPALEDAGLIARDDDRVAIAADAPPFQADWIAESPIGDVADLGSTSPVQGVPSSVPAGSEGPGATPASGRCWTVEGCEAVIARGNEIADRATDELFVTVSDRGRLQDRCLERWSAAVDRGVDVYVGSSSDRVREIVRSASDDITVCEPQFDWLNLPIERIHPGRLVFADREAAMLVTIDGSGAAEQARATAITGTGTNNALVQLLGEHLGPRLDRLAARSDDVDGCDERVTPIPM</sequence>
<comment type="caution">
    <text evidence="3">The sequence shown here is derived from an EMBL/GenBank/DDBJ whole genome shotgun (WGS) entry which is preliminary data.</text>
</comment>
<evidence type="ECO:0000313" key="4">
    <source>
        <dbReference type="Proteomes" id="UP001595898"/>
    </source>
</evidence>
<dbReference type="RefSeq" id="WP_250140911.1">
    <property type="nucleotide sequence ID" value="NZ_JALIQP010000003.1"/>
</dbReference>
<dbReference type="AlphaFoldDB" id="A0ABD5PW10"/>
<reference evidence="3 4" key="1">
    <citation type="journal article" date="2019" name="Int. J. Syst. Evol. Microbiol.">
        <title>The Global Catalogue of Microorganisms (GCM) 10K type strain sequencing project: providing services to taxonomists for standard genome sequencing and annotation.</title>
        <authorList>
            <consortium name="The Broad Institute Genomics Platform"/>
            <consortium name="The Broad Institute Genome Sequencing Center for Infectious Disease"/>
            <person name="Wu L."/>
            <person name="Ma J."/>
        </authorList>
    </citation>
    <scope>NUCLEOTIDE SEQUENCE [LARGE SCALE GENOMIC DNA]</scope>
    <source>
        <strain evidence="3 4">WLHS5</strain>
    </source>
</reference>
<keyword evidence="4" id="KW-1185">Reference proteome</keyword>
<evidence type="ECO:0000313" key="3">
    <source>
        <dbReference type="EMBL" id="MFC4544169.1"/>
    </source>
</evidence>
<dbReference type="InterPro" id="IPR055768">
    <property type="entry name" value="DUF7344"/>
</dbReference>
<dbReference type="Gene3D" id="1.10.10.10">
    <property type="entry name" value="Winged helix-like DNA-binding domain superfamily/Winged helix DNA-binding domain"/>
    <property type="match status" value="1"/>
</dbReference>
<evidence type="ECO:0000259" key="2">
    <source>
        <dbReference type="Pfam" id="PF24035"/>
    </source>
</evidence>
<feature type="region of interest" description="Disordered" evidence="1">
    <location>
        <begin position="242"/>
        <end position="265"/>
    </location>
</feature>
<dbReference type="InterPro" id="IPR036388">
    <property type="entry name" value="WH-like_DNA-bd_sf"/>
</dbReference>
<feature type="domain" description="DUF7344" evidence="2">
    <location>
        <begin position="137"/>
        <end position="213"/>
    </location>
</feature>
<dbReference type="EMBL" id="JBHSFA010000011">
    <property type="protein sequence ID" value="MFC4544169.1"/>
    <property type="molecule type" value="Genomic_DNA"/>
</dbReference>
<evidence type="ECO:0000256" key="1">
    <source>
        <dbReference type="SAM" id="MobiDB-lite"/>
    </source>
</evidence>
<dbReference type="Pfam" id="PF24035">
    <property type="entry name" value="DUF7344"/>
    <property type="match status" value="2"/>
</dbReference>
<gene>
    <name evidence="3" type="ORF">ACFO5R_19770</name>
</gene>
<protein>
    <recommendedName>
        <fullName evidence="2">DUF7344 domain-containing protein</fullName>
    </recommendedName>
</protein>
<feature type="domain" description="DUF7344" evidence="2">
    <location>
        <begin position="15"/>
        <end position="89"/>
    </location>
</feature>
<name>A0ABD5PW10_9EURY</name>